<dbReference type="Proteomes" id="UP000887574">
    <property type="component" value="Unplaced"/>
</dbReference>
<feature type="domain" description="AMP-dependent synthetase/ligase" evidence="4">
    <location>
        <begin position="118"/>
        <end position="194"/>
    </location>
</feature>
<feature type="domain" description="AMP-dependent synthetase/ligase" evidence="4">
    <location>
        <begin position="28"/>
        <end position="61"/>
    </location>
</feature>
<evidence type="ECO:0000313" key="6">
    <source>
        <dbReference type="WBParaSite" id="jg1285"/>
    </source>
</evidence>
<dbReference type="AlphaFoldDB" id="A0A915CUT6"/>
<dbReference type="InterPro" id="IPR000873">
    <property type="entry name" value="AMP-dep_synth/lig_dom"/>
</dbReference>
<evidence type="ECO:0000256" key="2">
    <source>
        <dbReference type="ARBA" id="ARBA00022832"/>
    </source>
</evidence>
<reference evidence="6" key="1">
    <citation type="submission" date="2022-11" db="UniProtKB">
        <authorList>
            <consortium name="WormBaseParasite"/>
        </authorList>
    </citation>
    <scope>IDENTIFICATION</scope>
</reference>
<evidence type="ECO:0000259" key="4">
    <source>
        <dbReference type="Pfam" id="PF00501"/>
    </source>
</evidence>
<accession>A0A915CUT6</accession>
<evidence type="ECO:0000256" key="3">
    <source>
        <dbReference type="ARBA" id="ARBA00026121"/>
    </source>
</evidence>
<sequence>MDGKESSSVEAVAEKHGIKVHILQNLLDEGESAVQADVEPKPEDTYLICYTSGTTGNLKGLCYPTPHGGPTSPLLCLCSTNFSQRFNDAMKHQVNRKCGAVGKFLFHLAYKQKLSLGFKKAQDQLGGKVNLIITGSAQSTHVLESCRVSFGAHVIEGYGQTESTALATSTWPGEHIGGHCGGPAVCSLIKLVDVLT</sequence>
<dbReference type="PROSITE" id="PS00455">
    <property type="entry name" value="AMP_BINDING"/>
    <property type="match status" value="1"/>
</dbReference>
<dbReference type="GO" id="GO:0004467">
    <property type="term" value="F:long-chain fatty acid-CoA ligase activity"/>
    <property type="evidence" value="ECO:0007669"/>
    <property type="project" value="UniProtKB-EC"/>
</dbReference>
<keyword evidence="2" id="KW-0276">Fatty acid metabolism</keyword>
<dbReference type="InterPro" id="IPR042099">
    <property type="entry name" value="ANL_N_sf"/>
</dbReference>
<dbReference type="Pfam" id="PF00501">
    <property type="entry name" value="AMP-binding"/>
    <property type="match status" value="2"/>
</dbReference>
<evidence type="ECO:0000313" key="5">
    <source>
        <dbReference type="Proteomes" id="UP000887574"/>
    </source>
</evidence>
<keyword evidence="5" id="KW-1185">Reference proteome</keyword>
<dbReference type="EC" id="6.2.1.3" evidence="3"/>
<keyword evidence="1" id="KW-0436">Ligase</keyword>
<dbReference type="SUPFAM" id="SSF56801">
    <property type="entry name" value="Acetyl-CoA synthetase-like"/>
    <property type="match status" value="1"/>
</dbReference>
<dbReference type="Gene3D" id="3.40.50.12780">
    <property type="entry name" value="N-terminal domain of ligase-like"/>
    <property type="match status" value="2"/>
</dbReference>
<dbReference type="GO" id="GO:0016020">
    <property type="term" value="C:membrane"/>
    <property type="evidence" value="ECO:0007669"/>
    <property type="project" value="TreeGrafter"/>
</dbReference>
<protein>
    <recommendedName>
        <fullName evidence="3">long-chain-fatty-acid--CoA ligase</fullName>
        <ecNumber evidence="3">6.2.1.3</ecNumber>
    </recommendedName>
</protein>
<proteinExistence type="predicted"/>
<dbReference type="PANTHER" id="PTHR43272:SF43">
    <property type="entry name" value="LONG-CHAIN-FATTY-ACID--COA LIGASE"/>
    <property type="match status" value="1"/>
</dbReference>
<dbReference type="GO" id="GO:0005783">
    <property type="term" value="C:endoplasmic reticulum"/>
    <property type="evidence" value="ECO:0007669"/>
    <property type="project" value="TreeGrafter"/>
</dbReference>
<dbReference type="WBParaSite" id="jg1285">
    <property type="protein sequence ID" value="jg1285"/>
    <property type="gene ID" value="jg1285"/>
</dbReference>
<dbReference type="PANTHER" id="PTHR43272">
    <property type="entry name" value="LONG-CHAIN-FATTY-ACID--COA LIGASE"/>
    <property type="match status" value="1"/>
</dbReference>
<name>A0A915CUT6_9BILA</name>
<dbReference type="InterPro" id="IPR020845">
    <property type="entry name" value="AMP-binding_CS"/>
</dbReference>
<organism evidence="5 6">
    <name type="scientific">Ditylenchus dipsaci</name>
    <dbReference type="NCBI Taxonomy" id="166011"/>
    <lineage>
        <taxon>Eukaryota</taxon>
        <taxon>Metazoa</taxon>
        <taxon>Ecdysozoa</taxon>
        <taxon>Nematoda</taxon>
        <taxon>Chromadorea</taxon>
        <taxon>Rhabditida</taxon>
        <taxon>Tylenchina</taxon>
        <taxon>Tylenchomorpha</taxon>
        <taxon>Sphaerularioidea</taxon>
        <taxon>Anguinidae</taxon>
        <taxon>Anguininae</taxon>
        <taxon>Ditylenchus</taxon>
    </lineage>
</organism>
<keyword evidence="2" id="KW-0443">Lipid metabolism</keyword>
<evidence type="ECO:0000256" key="1">
    <source>
        <dbReference type="ARBA" id="ARBA00022598"/>
    </source>
</evidence>